<dbReference type="PROSITE" id="PS50157">
    <property type="entry name" value="ZINC_FINGER_C2H2_2"/>
    <property type="match status" value="6"/>
</dbReference>
<keyword evidence="5 11" id="KW-0863">Zinc-finger</keyword>
<dbReference type="InterPro" id="IPR056438">
    <property type="entry name" value="Znf-C2H2_CTCF"/>
</dbReference>
<dbReference type="Pfam" id="PF00651">
    <property type="entry name" value="BTB"/>
    <property type="match status" value="1"/>
</dbReference>
<dbReference type="EMBL" id="UYJE01006113">
    <property type="protein sequence ID" value="VDI43150.1"/>
    <property type="molecule type" value="Genomic_DNA"/>
</dbReference>
<evidence type="ECO:0000256" key="1">
    <source>
        <dbReference type="ARBA" id="ARBA00004123"/>
    </source>
</evidence>
<reference evidence="15" key="1">
    <citation type="submission" date="2018-11" db="EMBL/GenBank/DDBJ databases">
        <authorList>
            <person name="Alioto T."/>
            <person name="Alioto T."/>
        </authorList>
    </citation>
    <scope>NUCLEOTIDE SEQUENCE</scope>
</reference>
<keyword evidence="8" id="KW-0238">DNA-binding</keyword>
<dbReference type="InterPro" id="IPR011333">
    <property type="entry name" value="SKP1/BTB/POZ_sf"/>
</dbReference>
<feature type="domain" description="C2H2-type" evidence="14">
    <location>
        <begin position="739"/>
        <end position="768"/>
    </location>
</feature>
<protein>
    <recommendedName>
        <fullName evidence="17">Myoneurin</fullName>
    </recommendedName>
</protein>
<gene>
    <name evidence="15" type="ORF">MGAL_10B028774</name>
</gene>
<feature type="domain" description="C2H2-type" evidence="14">
    <location>
        <begin position="769"/>
        <end position="796"/>
    </location>
</feature>
<evidence type="ECO:0000256" key="3">
    <source>
        <dbReference type="ARBA" id="ARBA00022723"/>
    </source>
</evidence>
<dbReference type="SMART" id="SM00225">
    <property type="entry name" value="BTB"/>
    <property type="match status" value="1"/>
</dbReference>
<dbReference type="Gene3D" id="3.30.160.60">
    <property type="entry name" value="Classic Zinc Finger"/>
    <property type="match status" value="6"/>
</dbReference>
<proteinExistence type="inferred from homology"/>
<feature type="domain" description="C2H2-type" evidence="14">
    <location>
        <begin position="626"/>
        <end position="655"/>
    </location>
</feature>
<feature type="region of interest" description="Disordered" evidence="12">
    <location>
        <begin position="815"/>
        <end position="840"/>
    </location>
</feature>
<feature type="domain" description="C2H2-type" evidence="14">
    <location>
        <begin position="684"/>
        <end position="711"/>
    </location>
</feature>
<evidence type="ECO:0000256" key="4">
    <source>
        <dbReference type="ARBA" id="ARBA00022737"/>
    </source>
</evidence>
<feature type="domain" description="C2H2-type" evidence="14">
    <location>
        <begin position="712"/>
        <end position="739"/>
    </location>
</feature>
<evidence type="ECO:0000256" key="9">
    <source>
        <dbReference type="ARBA" id="ARBA00023163"/>
    </source>
</evidence>
<feature type="compositionally biased region" description="Polar residues" evidence="12">
    <location>
        <begin position="407"/>
        <end position="433"/>
    </location>
</feature>
<dbReference type="PANTHER" id="PTHR24394:SF29">
    <property type="entry name" value="MYONEURIN"/>
    <property type="match status" value="1"/>
</dbReference>
<evidence type="ECO:0000256" key="8">
    <source>
        <dbReference type="ARBA" id="ARBA00023125"/>
    </source>
</evidence>
<dbReference type="SUPFAM" id="SSF57667">
    <property type="entry name" value="beta-beta-alpha zinc fingers"/>
    <property type="match status" value="4"/>
</dbReference>
<sequence length="999" mass="113947">MSFSTSNQSLSQQLYTSSGMNASVMTTQQHISFIPVPLTHNVEVIPSSGFPPSSTNFSNSPNSANQERPKPQIMILEKLKQLRDVGKYCDLFIEVKGMRFIAHKSLVAAWSPYFDEALTSTDYVDKDLLIVHYDSYEVFADFLEFLYTGTIAPRETNFLQLLHLAVSFKIDLLKSYCEEFLRCNLHLGNFVSTYFLSRKYSLDELEEFLVGFLQSNLSDAVKQSEFLQMKAGKIHALLSKGCMLKLKPEMKLFLVISWVGFEVQPREKFLVLLLKHIDWSSVASDFLLEISRTENFFTTHESSLYLLLQTLFSSGISLGPYTETFSSLRHTYSHLLTEVVTSGLILPEVDDFIAVTAVGTTTRHIKLNTGTNTDNISYMYIQSHTAKPINESDKSFQPEENEENYIESATNENEVTGSQSAEAVEQETSSTILTPEIEKTPNKSIRGKVKKKIKIMSKDTLIVSRSYTQPEYQPRSSPQPSGESQGQSENNTEDSTQNNVEEDLEKDEENNEEFNEFEEDENAEEDEDYIHEIEEEGEEEDGSDTEKNEGKKGSKKKKNTPIYNMVKLECPHCSYSTKIEGRLRKHLKWNHENDILLKCTVCNAFETKSNRTYSDHMKKHFDGPPFHCEVYGCDYSTEKFPTLLIHRMKHFEERPYACEICNARFRTRNNLYAHKKTHTGKRPFQCPHCPKSFAVKNTLDQHLVIHDDLRPYLCDFCGFATKYQSHLTAHKRTHTGEVFKCEHPKCNYTTPKRSQLKCHMRTHLGIRSYVCVECGKSFIEKSHLKRHEKIHLSDKPFKCILCDYSTNRKDKLKYHLNKSHDPNGEKKTKGRPSKPRIRKPVKQIPPPIILTEGGKIQIPPNNLIMTQSKLGIDQAVYVKNLDHSGYTIQGITHDSGAHALTLEEIRQAQFGHGGLEGVTIQVPITMEHLVMASDEINKTSTSRPLPATSPVTPVTLIPEDHQTYIQNVMTQVPMTSAGQQTTTQSQDYSQLGPFIQALF</sequence>
<keyword evidence="6" id="KW-0862">Zinc</keyword>
<evidence type="ECO:0000259" key="14">
    <source>
        <dbReference type="PROSITE" id="PS50157"/>
    </source>
</evidence>
<name>A0A8B6F1K3_MYTGA</name>
<keyword evidence="10" id="KW-0539">Nucleus</keyword>
<dbReference type="CDD" id="cd18186">
    <property type="entry name" value="BTB_POZ_ZBTB_KLHL-like"/>
    <property type="match status" value="1"/>
</dbReference>
<dbReference type="GO" id="GO:0003690">
    <property type="term" value="F:double-stranded DNA binding"/>
    <property type="evidence" value="ECO:0007669"/>
    <property type="project" value="UniProtKB-ARBA"/>
</dbReference>
<dbReference type="InterPro" id="IPR036236">
    <property type="entry name" value="Znf_C2H2_sf"/>
</dbReference>
<comment type="caution">
    <text evidence="15">The sequence shown here is derived from an EMBL/GenBank/DDBJ whole genome shotgun (WGS) entry which is preliminary data.</text>
</comment>
<dbReference type="Gene3D" id="1.25.40.420">
    <property type="match status" value="1"/>
</dbReference>
<dbReference type="PROSITE" id="PS00028">
    <property type="entry name" value="ZINC_FINGER_C2H2_1"/>
    <property type="match status" value="3"/>
</dbReference>
<keyword evidence="7" id="KW-0805">Transcription regulation</keyword>
<dbReference type="SMART" id="SM00355">
    <property type="entry name" value="ZnF_C2H2"/>
    <property type="match status" value="9"/>
</dbReference>
<keyword evidence="9" id="KW-0804">Transcription</keyword>
<dbReference type="Gene3D" id="3.30.710.10">
    <property type="entry name" value="Potassium Channel Kv1.1, Chain A"/>
    <property type="match status" value="1"/>
</dbReference>
<evidence type="ECO:0000256" key="2">
    <source>
        <dbReference type="ARBA" id="ARBA00006991"/>
    </source>
</evidence>
<dbReference type="OrthoDB" id="9978265at2759"/>
<dbReference type="CDD" id="cd14733">
    <property type="entry name" value="BACK"/>
    <property type="match status" value="1"/>
</dbReference>
<dbReference type="Proteomes" id="UP000596742">
    <property type="component" value="Unassembled WGS sequence"/>
</dbReference>
<comment type="subcellular location">
    <subcellularLocation>
        <location evidence="1">Nucleus</location>
    </subcellularLocation>
</comment>
<evidence type="ECO:0008006" key="17">
    <source>
        <dbReference type="Google" id="ProtNLM"/>
    </source>
</evidence>
<evidence type="ECO:0000256" key="10">
    <source>
        <dbReference type="ARBA" id="ARBA00023242"/>
    </source>
</evidence>
<feature type="compositionally biased region" description="Low complexity" evidence="12">
    <location>
        <begin position="476"/>
        <end position="489"/>
    </location>
</feature>
<feature type="compositionally biased region" description="Polar residues" evidence="12">
    <location>
        <begin position="464"/>
        <end position="475"/>
    </location>
</feature>
<dbReference type="AlphaFoldDB" id="A0A8B6F1K3"/>
<dbReference type="Pfam" id="PF23611">
    <property type="entry name" value="zf-C2H2_16"/>
    <property type="match status" value="1"/>
</dbReference>
<dbReference type="InterPro" id="IPR011705">
    <property type="entry name" value="BACK"/>
</dbReference>
<accession>A0A8B6F1K3</accession>
<evidence type="ECO:0000256" key="6">
    <source>
        <dbReference type="ARBA" id="ARBA00022833"/>
    </source>
</evidence>
<dbReference type="FunFam" id="3.30.160.60:FF:000322">
    <property type="entry name" value="GDNF-inducible zinc finger protein 1"/>
    <property type="match status" value="1"/>
</dbReference>
<evidence type="ECO:0000313" key="16">
    <source>
        <dbReference type="Proteomes" id="UP000596742"/>
    </source>
</evidence>
<feature type="compositionally biased region" description="Basic residues" evidence="12">
    <location>
        <begin position="828"/>
        <end position="840"/>
    </location>
</feature>
<evidence type="ECO:0000256" key="12">
    <source>
        <dbReference type="SAM" id="MobiDB-lite"/>
    </source>
</evidence>
<keyword evidence="4" id="KW-0677">Repeat</keyword>
<dbReference type="FunFam" id="3.30.160.60:FF:001370">
    <property type="entry name" value="Zinc finger protein"/>
    <property type="match status" value="1"/>
</dbReference>
<feature type="region of interest" description="Disordered" evidence="12">
    <location>
        <begin position="390"/>
        <end position="451"/>
    </location>
</feature>
<dbReference type="Pfam" id="PF07707">
    <property type="entry name" value="BACK"/>
    <property type="match status" value="1"/>
</dbReference>
<dbReference type="PANTHER" id="PTHR24394">
    <property type="entry name" value="ZINC FINGER PROTEIN"/>
    <property type="match status" value="1"/>
</dbReference>
<keyword evidence="16" id="KW-1185">Reference proteome</keyword>
<feature type="domain" description="C2H2-type" evidence="14">
    <location>
        <begin position="656"/>
        <end position="683"/>
    </location>
</feature>
<dbReference type="FunFam" id="3.30.160.60:FF:000624">
    <property type="entry name" value="zinc finger protein 697"/>
    <property type="match status" value="1"/>
</dbReference>
<dbReference type="InterPro" id="IPR000210">
    <property type="entry name" value="BTB/POZ_dom"/>
</dbReference>
<feature type="region of interest" description="Disordered" evidence="12">
    <location>
        <begin position="464"/>
        <end position="558"/>
    </location>
</feature>
<evidence type="ECO:0000256" key="7">
    <source>
        <dbReference type="ARBA" id="ARBA00023015"/>
    </source>
</evidence>
<dbReference type="FunFam" id="3.30.160.60:FF:001483">
    <property type="entry name" value="Zinc finger protein 1005"/>
    <property type="match status" value="1"/>
</dbReference>
<organism evidence="15 16">
    <name type="scientific">Mytilus galloprovincialis</name>
    <name type="common">Mediterranean mussel</name>
    <dbReference type="NCBI Taxonomy" id="29158"/>
    <lineage>
        <taxon>Eukaryota</taxon>
        <taxon>Metazoa</taxon>
        <taxon>Spiralia</taxon>
        <taxon>Lophotrochozoa</taxon>
        <taxon>Mollusca</taxon>
        <taxon>Bivalvia</taxon>
        <taxon>Autobranchia</taxon>
        <taxon>Pteriomorphia</taxon>
        <taxon>Mytilida</taxon>
        <taxon>Mytiloidea</taxon>
        <taxon>Mytilidae</taxon>
        <taxon>Mytilinae</taxon>
        <taxon>Mytilus</taxon>
    </lineage>
</organism>
<feature type="domain" description="BTB" evidence="13">
    <location>
        <begin position="89"/>
        <end position="155"/>
    </location>
</feature>
<comment type="similarity">
    <text evidence="2">Belongs to the krueppel C2H2-type zinc-finger protein family.</text>
</comment>
<evidence type="ECO:0000256" key="11">
    <source>
        <dbReference type="PROSITE-ProRule" id="PRU00042"/>
    </source>
</evidence>
<dbReference type="GO" id="GO:0008270">
    <property type="term" value="F:zinc ion binding"/>
    <property type="evidence" value="ECO:0007669"/>
    <property type="project" value="UniProtKB-KW"/>
</dbReference>
<dbReference type="SUPFAM" id="SSF54695">
    <property type="entry name" value="POZ domain"/>
    <property type="match status" value="1"/>
</dbReference>
<dbReference type="SMART" id="SM00875">
    <property type="entry name" value="BACK"/>
    <property type="match status" value="1"/>
</dbReference>
<evidence type="ECO:0000256" key="5">
    <source>
        <dbReference type="ARBA" id="ARBA00022771"/>
    </source>
</evidence>
<dbReference type="GO" id="GO:0005634">
    <property type="term" value="C:nucleus"/>
    <property type="evidence" value="ECO:0007669"/>
    <property type="project" value="UniProtKB-SubCell"/>
</dbReference>
<dbReference type="InterPro" id="IPR013087">
    <property type="entry name" value="Znf_C2H2_type"/>
</dbReference>
<feature type="compositionally biased region" description="Acidic residues" evidence="12">
    <location>
        <begin position="500"/>
        <end position="543"/>
    </location>
</feature>
<dbReference type="PROSITE" id="PS50097">
    <property type="entry name" value="BTB"/>
    <property type="match status" value="1"/>
</dbReference>
<evidence type="ECO:0000259" key="13">
    <source>
        <dbReference type="PROSITE" id="PS50097"/>
    </source>
</evidence>
<evidence type="ECO:0000313" key="15">
    <source>
        <dbReference type="EMBL" id="VDI43150.1"/>
    </source>
</evidence>
<dbReference type="Pfam" id="PF00096">
    <property type="entry name" value="zf-C2H2"/>
    <property type="match status" value="3"/>
</dbReference>
<dbReference type="GO" id="GO:0000981">
    <property type="term" value="F:DNA-binding transcription factor activity, RNA polymerase II-specific"/>
    <property type="evidence" value="ECO:0007669"/>
    <property type="project" value="TreeGrafter"/>
</dbReference>
<feature type="compositionally biased region" description="Basic and acidic residues" evidence="12">
    <location>
        <begin position="818"/>
        <end position="827"/>
    </location>
</feature>
<keyword evidence="3" id="KW-0479">Metal-binding</keyword>